<reference evidence="2" key="1">
    <citation type="journal article" date="2015" name="Nature">
        <title>Complex archaea that bridge the gap between prokaryotes and eukaryotes.</title>
        <authorList>
            <person name="Spang A."/>
            <person name="Saw J.H."/>
            <person name="Jorgensen S.L."/>
            <person name="Zaremba-Niedzwiedzka K."/>
            <person name="Martijn J."/>
            <person name="Lind A.E."/>
            <person name="van Eijk R."/>
            <person name="Schleper C."/>
            <person name="Guy L."/>
            <person name="Ettema T.J."/>
        </authorList>
    </citation>
    <scope>NUCLEOTIDE SEQUENCE</scope>
</reference>
<feature type="region of interest" description="Disordered" evidence="1">
    <location>
        <begin position="1"/>
        <end position="21"/>
    </location>
</feature>
<comment type="caution">
    <text evidence="2">The sequence shown here is derived from an EMBL/GenBank/DDBJ whole genome shotgun (WGS) entry which is preliminary data.</text>
</comment>
<evidence type="ECO:0000256" key="1">
    <source>
        <dbReference type="SAM" id="MobiDB-lite"/>
    </source>
</evidence>
<dbReference type="EMBL" id="LAZR01040459">
    <property type="protein sequence ID" value="KKL14434.1"/>
    <property type="molecule type" value="Genomic_DNA"/>
</dbReference>
<proteinExistence type="predicted"/>
<feature type="non-terminal residue" evidence="2">
    <location>
        <position position="1"/>
    </location>
</feature>
<name>A0A0F9AXT1_9ZZZZ</name>
<organism evidence="2">
    <name type="scientific">marine sediment metagenome</name>
    <dbReference type="NCBI Taxonomy" id="412755"/>
    <lineage>
        <taxon>unclassified sequences</taxon>
        <taxon>metagenomes</taxon>
        <taxon>ecological metagenomes</taxon>
    </lineage>
</organism>
<dbReference type="AlphaFoldDB" id="A0A0F9AXT1"/>
<gene>
    <name evidence="2" type="ORF">LCGC14_2515730</name>
</gene>
<feature type="compositionally biased region" description="Polar residues" evidence="1">
    <location>
        <begin position="123"/>
        <end position="140"/>
    </location>
</feature>
<evidence type="ECO:0008006" key="3">
    <source>
        <dbReference type="Google" id="ProtNLM"/>
    </source>
</evidence>
<accession>A0A0F9AXT1</accession>
<sequence>PTEADDTNVDGSSVLPGRRGFKTPAGHVIEIDDNEDTKGIRVSTPIGKKINLDDKNDKIEIEDQSGVVIEIDAAAGTVVVKHTSEVEVEAPSIKLGAAASDALMRDVIIPKLDLHSHTILSGSSAGETSTMAASGTNPTTLVGDETVKVTGE</sequence>
<protein>
    <recommendedName>
        <fullName evidence="3">Gp5/Type VI secretion system Vgr protein OB-fold domain-containing protein</fullName>
    </recommendedName>
</protein>
<feature type="region of interest" description="Disordered" evidence="1">
    <location>
        <begin position="123"/>
        <end position="152"/>
    </location>
</feature>
<evidence type="ECO:0000313" key="2">
    <source>
        <dbReference type="EMBL" id="KKL14434.1"/>
    </source>
</evidence>